<dbReference type="Pfam" id="PF04359">
    <property type="entry name" value="DUF493"/>
    <property type="match status" value="1"/>
</dbReference>
<dbReference type="Gene3D" id="3.30.70.260">
    <property type="match status" value="1"/>
</dbReference>
<dbReference type="EMBL" id="JBEFLD010000004">
    <property type="protein sequence ID" value="MEQ6290824.1"/>
    <property type="molecule type" value="Genomic_DNA"/>
</dbReference>
<gene>
    <name evidence="3" type="ORF">ABNW52_09370</name>
</gene>
<dbReference type="InterPro" id="IPR027471">
    <property type="entry name" value="YbeD-like_sf"/>
</dbReference>
<comment type="caution">
    <text evidence="3">The sequence shown here is derived from an EMBL/GenBank/DDBJ whole genome shotgun (WGS) entry which is preliminary data.</text>
</comment>
<dbReference type="RefSeq" id="WP_349586777.1">
    <property type="nucleotide sequence ID" value="NZ_JBEFLD010000004.1"/>
</dbReference>
<dbReference type="InterPro" id="IPR007454">
    <property type="entry name" value="UPF0250_YbeD-like"/>
</dbReference>
<reference evidence="3" key="1">
    <citation type="submission" date="2024-06" db="EMBL/GenBank/DDBJ databases">
        <title>Genome sequence of Vogesella sp. MAHUQ-64.</title>
        <authorList>
            <person name="Huq M.A."/>
        </authorList>
    </citation>
    <scope>NUCLEOTIDE SEQUENCE</scope>
    <source>
        <strain evidence="3">MAHUQ-64</strain>
    </source>
</reference>
<evidence type="ECO:0000313" key="3">
    <source>
        <dbReference type="EMBL" id="MEQ6290824.1"/>
    </source>
</evidence>
<dbReference type="Proteomes" id="UP001433638">
    <property type="component" value="Unassembled WGS sequence"/>
</dbReference>
<evidence type="ECO:0000256" key="2">
    <source>
        <dbReference type="HAMAP-Rule" id="MF_00659"/>
    </source>
</evidence>
<proteinExistence type="inferred from homology"/>
<protein>
    <recommendedName>
        <fullName evidence="2">UPF0250 protein ABNW52_09370</fullName>
    </recommendedName>
</protein>
<dbReference type="PANTHER" id="PTHR38036">
    <property type="entry name" value="UPF0250 PROTEIN YBED"/>
    <property type="match status" value="1"/>
</dbReference>
<dbReference type="PANTHER" id="PTHR38036:SF1">
    <property type="entry name" value="UPF0250 PROTEIN YBED"/>
    <property type="match status" value="1"/>
</dbReference>
<evidence type="ECO:0000313" key="4">
    <source>
        <dbReference type="Proteomes" id="UP001433638"/>
    </source>
</evidence>
<name>A0ABV1M3L0_9NEIS</name>
<sequence>MSKQAIDINDVLEFPCRFPIKVMGECHPDFQLTIYEVVRVHAPDLEHAHITSRDSSSGKYVSLTITVTATSREHLDNIYRSLTSHTLVKWVL</sequence>
<accession>A0ABV1M3L0</accession>
<organism evidence="3 4">
    <name type="scientific">Vogesella oryzagri</name>
    <dbReference type="NCBI Taxonomy" id="3160864"/>
    <lineage>
        <taxon>Bacteria</taxon>
        <taxon>Pseudomonadati</taxon>
        <taxon>Pseudomonadota</taxon>
        <taxon>Betaproteobacteria</taxon>
        <taxon>Neisseriales</taxon>
        <taxon>Chromobacteriaceae</taxon>
        <taxon>Vogesella</taxon>
    </lineage>
</organism>
<keyword evidence="4" id="KW-1185">Reference proteome</keyword>
<dbReference type="SUPFAM" id="SSF117991">
    <property type="entry name" value="YbeD/HP0495-like"/>
    <property type="match status" value="1"/>
</dbReference>
<comment type="similarity">
    <text evidence="1 2">Belongs to the UPF0250 family.</text>
</comment>
<dbReference type="HAMAP" id="MF_00659">
    <property type="entry name" value="UPF0250"/>
    <property type="match status" value="1"/>
</dbReference>
<evidence type="ECO:0000256" key="1">
    <source>
        <dbReference type="ARBA" id="ARBA00008460"/>
    </source>
</evidence>